<dbReference type="AlphaFoldDB" id="A0A9R1UM79"/>
<gene>
    <name evidence="1" type="ORF">LSAT_V11C800408380</name>
</gene>
<evidence type="ECO:0000313" key="1">
    <source>
        <dbReference type="EMBL" id="KAJ0189371.1"/>
    </source>
</evidence>
<dbReference type="InterPro" id="IPR032675">
    <property type="entry name" value="LRR_dom_sf"/>
</dbReference>
<dbReference type="Proteomes" id="UP000235145">
    <property type="component" value="Unassembled WGS sequence"/>
</dbReference>
<sequence>MVYSSTRLEEIHPSFGQNWKSLTCNLADGDITPASLWELPNLQELNPQGNRFIRLNFSLLQLPWLKYLNISSCYHLVELPDLPSSIAVVKADWCRSLESFGNISNCKWLWKVSLLGKNKLGLLGGDILLNSMLRDMFHLVH</sequence>
<name>A0A9R1UM79_LACSA</name>
<accession>A0A9R1UM79</accession>
<comment type="caution">
    <text evidence="1">The sequence shown here is derived from an EMBL/GenBank/DDBJ whole genome shotgun (WGS) entry which is preliminary data.</text>
</comment>
<keyword evidence="2" id="KW-1185">Reference proteome</keyword>
<proteinExistence type="predicted"/>
<dbReference type="SUPFAM" id="SSF52058">
    <property type="entry name" value="L domain-like"/>
    <property type="match status" value="1"/>
</dbReference>
<dbReference type="Gene3D" id="3.80.10.10">
    <property type="entry name" value="Ribonuclease Inhibitor"/>
    <property type="match status" value="1"/>
</dbReference>
<evidence type="ECO:0000313" key="2">
    <source>
        <dbReference type="Proteomes" id="UP000235145"/>
    </source>
</evidence>
<protein>
    <submittedName>
        <fullName evidence="1">Uncharacterized protein</fullName>
    </submittedName>
</protein>
<dbReference type="EMBL" id="NBSK02000008">
    <property type="protein sequence ID" value="KAJ0189371.1"/>
    <property type="molecule type" value="Genomic_DNA"/>
</dbReference>
<reference evidence="1 2" key="1">
    <citation type="journal article" date="2017" name="Nat. Commun.">
        <title>Genome assembly with in vitro proximity ligation data and whole-genome triplication in lettuce.</title>
        <authorList>
            <person name="Reyes-Chin-Wo S."/>
            <person name="Wang Z."/>
            <person name="Yang X."/>
            <person name="Kozik A."/>
            <person name="Arikit S."/>
            <person name="Song C."/>
            <person name="Xia L."/>
            <person name="Froenicke L."/>
            <person name="Lavelle D.O."/>
            <person name="Truco M.J."/>
            <person name="Xia R."/>
            <person name="Zhu S."/>
            <person name="Xu C."/>
            <person name="Xu H."/>
            <person name="Xu X."/>
            <person name="Cox K."/>
            <person name="Korf I."/>
            <person name="Meyers B.C."/>
            <person name="Michelmore R.W."/>
        </authorList>
    </citation>
    <scope>NUCLEOTIDE SEQUENCE [LARGE SCALE GENOMIC DNA]</scope>
    <source>
        <strain evidence="2">cv. Salinas</strain>
        <tissue evidence="1">Seedlings</tissue>
    </source>
</reference>
<organism evidence="1 2">
    <name type="scientific">Lactuca sativa</name>
    <name type="common">Garden lettuce</name>
    <dbReference type="NCBI Taxonomy" id="4236"/>
    <lineage>
        <taxon>Eukaryota</taxon>
        <taxon>Viridiplantae</taxon>
        <taxon>Streptophyta</taxon>
        <taxon>Embryophyta</taxon>
        <taxon>Tracheophyta</taxon>
        <taxon>Spermatophyta</taxon>
        <taxon>Magnoliopsida</taxon>
        <taxon>eudicotyledons</taxon>
        <taxon>Gunneridae</taxon>
        <taxon>Pentapetalae</taxon>
        <taxon>asterids</taxon>
        <taxon>campanulids</taxon>
        <taxon>Asterales</taxon>
        <taxon>Asteraceae</taxon>
        <taxon>Cichorioideae</taxon>
        <taxon>Cichorieae</taxon>
        <taxon>Lactucinae</taxon>
        <taxon>Lactuca</taxon>
    </lineage>
</organism>